<evidence type="ECO:0000313" key="2">
    <source>
        <dbReference type="EMBL" id="KAK9946216.1"/>
    </source>
</evidence>
<dbReference type="PANTHER" id="PTHR47726:SF1">
    <property type="entry name" value="NAD(P)H-QUINONE OXIDOREDUCTASE SUBUNIT U, CHLOROPLASTIC"/>
    <property type="match status" value="1"/>
</dbReference>
<dbReference type="EMBL" id="JBEDUW010000002">
    <property type="protein sequence ID" value="KAK9946216.1"/>
    <property type="molecule type" value="Genomic_DNA"/>
</dbReference>
<dbReference type="GO" id="GO:0010598">
    <property type="term" value="C:NAD(P)H dehydrogenase complex (plastoquinone)"/>
    <property type="evidence" value="ECO:0007669"/>
    <property type="project" value="InterPro"/>
</dbReference>
<dbReference type="Proteomes" id="UP001457282">
    <property type="component" value="Unassembled WGS sequence"/>
</dbReference>
<proteinExistence type="predicted"/>
<keyword evidence="1" id="KW-0812">Transmembrane</keyword>
<sequence>MPMAVSSSTSTVYIAQKSFPIPTPKDGFAFSNSMTIRFASKPRRFCIRSSSDASPAAETAAATEADDESSIQVPKESPSLISALNVERALRGIPITDVNHYRRLGLQRGCTPDQTARAYKTKLDELKSQGLNEEELNKNLEPLKESYTILSSPDEKRLYDWSLARSAKPDTYIWPFEVEKTRATPDTPPPVMEPEDYGPTRLVGYFGLGWIILSFILSIALNRG</sequence>
<protein>
    <recommendedName>
        <fullName evidence="4">NAD(P)H-quinone oxidoreductase subunit U, chloroplastic</fullName>
    </recommendedName>
</protein>
<dbReference type="AlphaFoldDB" id="A0AAW1YAM5"/>
<dbReference type="FunFam" id="1.10.287.110:FF:000080">
    <property type="entry name" value="NAD(P)H-quinone oxidoreductase subunit U chloroplastic"/>
    <property type="match status" value="1"/>
</dbReference>
<organism evidence="2 3">
    <name type="scientific">Rubus argutus</name>
    <name type="common">Southern blackberry</name>
    <dbReference type="NCBI Taxonomy" id="59490"/>
    <lineage>
        <taxon>Eukaryota</taxon>
        <taxon>Viridiplantae</taxon>
        <taxon>Streptophyta</taxon>
        <taxon>Embryophyta</taxon>
        <taxon>Tracheophyta</taxon>
        <taxon>Spermatophyta</taxon>
        <taxon>Magnoliopsida</taxon>
        <taxon>eudicotyledons</taxon>
        <taxon>Gunneridae</taxon>
        <taxon>Pentapetalae</taxon>
        <taxon>rosids</taxon>
        <taxon>fabids</taxon>
        <taxon>Rosales</taxon>
        <taxon>Rosaceae</taxon>
        <taxon>Rosoideae</taxon>
        <taxon>Rosoideae incertae sedis</taxon>
        <taxon>Rubus</taxon>
    </lineage>
</organism>
<name>A0AAW1YAM5_RUBAR</name>
<keyword evidence="3" id="KW-1185">Reference proteome</keyword>
<keyword evidence="1" id="KW-1133">Transmembrane helix</keyword>
<evidence type="ECO:0000256" key="1">
    <source>
        <dbReference type="SAM" id="Phobius"/>
    </source>
</evidence>
<feature type="transmembrane region" description="Helical" evidence="1">
    <location>
        <begin position="202"/>
        <end position="221"/>
    </location>
</feature>
<evidence type="ECO:0008006" key="4">
    <source>
        <dbReference type="Google" id="ProtNLM"/>
    </source>
</evidence>
<comment type="caution">
    <text evidence="2">The sequence shown here is derived from an EMBL/GenBank/DDBJ whole genome shotgun (WGS) entry which is preliminary data.</text>
</comment>
<accession>A0AAW1YAM5</accession>
<dbReference type="Gene3D" id="1.10.287.110">
    <property type="entry name" value="DnaJ domain"/>
    <property type="match status" value="1"/>
</dbReference>
<keyword evidence="1" id="KW-0472">Membrane</keyword>
<dbReference type="InterPro" id="IPR036869">
    <property type="entry name" value="J_dom_sf"/>
</dbReference>
<reference evidence="2 3" key="1">
    <citation type="journal article" date="2023" name="G3 (Bethesda)">
        <title>A chromosome-length genome assembly and annotation of blackberry (Rubus argutus, cv. 'Hillquist').</title>
        <authorList>
            <person name="Bruna T."/>
            <person name="Aryal R."/>
            <person name="Dudchenko O."/>
            <person name="Sargent D.J."/>
            <person name="Mead D."/>
            <person name="Buti M."/>
            <person name="Cavallini A."/>
            <person name="Hytonen T."/>
            <person name="Andres J."/>
            <person name="Pham M."/>
            <person name="Weisz D."/>
            <person name="Mascagni F."/>
            <person name="Usai G."/>
            <person name="Natali L."/>
            <person name="Bassil N."/>
            <person name="Fernandez G.E."/>
            <person name="Lomsadze A."/>
            <person name="Armour M."/>
            <person name="Olukolu B."/>
            <person name="Poorten T."/>
            <person name="Britton C."/>
            <person name="Davik J."/>
            <person name="Ashrafi H."/>
            <person name="Aiden E.L."/>
            <person name="Borodovsky M."/>
            <person name="Worthington M."/>
        </authorList>
    </citation>
    <scope>NUCLEOTIDE SEQUENCE [LARGE SCALE GENOMIC DNA]</scope>
    <source>
        <strain evidence="2">PI 553951</strain>
    </source>
</reference>
<dbReference type="InterPro" id="IPR044199">
    <property type="entry name" value="NdhU_chloroplastic"/>
</dbReference>
<dbReference type="SUPFAM" id="SSF46565">
    <property type="entry name" value="Chaperone J-domain"/>
    <property type="match status" value="1"/>
</dbReference>
<dbReference type="GO" id="GO:0009535">
    <property type="term" value="C:chloroplast thylakoid membrane"/>
    <property type="evidence" value="ECO:0007669"/>
    <property type="project" value="InterPro"/>
</dbReference>
<gene>
    <name evidence="2" type="ORF">M0R45_011691</name>
</gene>
<evidence type="ECO:0000313" key="3">
    <source>
        <dbReference type="Proteomes" id="UP001457282"/>
    </source>
</evidence>
<dbReference type="PANTHER" id="PTHR47726">
    <property type="entry name" value="NAD(P)H-QUINONE OXIDOREDUCTASE SUBUNIT U, CHLOROPLASTIC"/>
    <property type="match status" value="1"/>
</dbReference>